<organism evidence="3 4">
    <name type="scientific">Taxus chinensis</name>
    <name type="common">Chinese yew</name>
    <name type="synonym">Taxus wallichiana var. chinensis</name>
    <dbReference type="NCBI Taxonomy" id="29808"/>
    <lineage>
        <taxon>Eukaryota</taxon>
        <taxon>Viridiplantae</taxon>
        <taxon>Streptophyta</taxon>
        <taxon>Embryophyta</taxon>
        <taxon>Tracheophyta</taxon>
        <taxon>Spermatophyta</taxon>
        <taxon>Pinopsida</taxon>
        <taxon>Pinidae</taxon>
        <taxon>Conifers II</taxon>
        <taxon>Cupressales</taxon>
        <taxon>Taxaceae</taxon>
        <taxon>Taxus</taxon>
    </lineage>
</organism>
<evidence type="ECO:0000256" key="2">
    <source>
        <dbReference type="SAM" id="Phobius"/>
    </source>
</evidence>
<keyword evidence="2" id="KW-0812">Transmembrane</keyword>
<dbReference type="EMBL" id="JAHRHJ020000005">
    <property type="protein sequence ID" value="KAH9315292.1"/>
    <property type="molecule type" value="Genomic_DNA"/>
</dbReference>
<feature type="region of interest" description="Disordered" evidence="1">
    <location>
        <begin position="86"/>
        <end position="109"/>
    </location>
</feature>
<name>A0AA38LC67_TAXCH</name>
<reference evidence="3 4" key="1">
    <citation type="journal article" date="2021" name="Nat. Plants">
        <title>The Taxus genome provides insights into paclitaxel biosynthesis.</title>
        <authorList>
            <person name="Xiong X."/>
            <person name="Gou J."/>
            <person name="Liao Q."/>
            <person name="Li Y."/>
            <person name="Zhou Q."/>
            <person name="Bi G."/>
            <person name="Li C."/>
            <person name="Du R."/>
            <person name="Wang X."/>
            <person name="Sun T."/>
            <person name="Guo L."/>
            <person name="Liang H."/>
            <person name="Lu P."/>
            <person name="Wu Y."/>
            <person name="Zhang Z."/>
            <person name="Ro D.K."/>
            <person name="Shang Y."/>
            <person name="Huang S."/>
            <person name="Yan J."/>
        </authorList>
    </citation>
    <scope>NUCLEOTIDE SEQUENCE [LARGE SCALE GENOMIC DNA]</scope>
    <source>
        <tissue evidence="3">Leaf</tissue>
    </source>
</reference>
<keyword evidence="2" id="KW-1133">Transmembrane helix</keyword>
<evidence type="ECO:0000313" key="4">
    <source>
        <dbReference type="Proteomes" id="UP000824469"/>
    </source>
</evidence>
<feature type="non-terminal residue" evidence="3">
    <location>
        <position position="572"/>
    </location>
</feature>
<feature type="compositionally biased region" description="Basic and acidic residues" evidence="1">
    <location>
        <begin position="96"/>
        <end position="106"/>
    </location>
</feature>
<comment type="caution">
    <text evidence="3">The sequence shown here is derived from an EMBL/GenBank/DDBJ whole genome shotgun (WGS) entry which is preliminary data.</text>
</comment>
<protein>
    <submittedName>
        <fullName evidence="3">Uncharacterized protein</fullName>
    </submittedName>
</protein>
<evidence type="ECO:0000256" key="1">
    <source>
        <dbReference type="SAM" id="MobiDB-lite"/>
    </source>
</evidence>
<keyword evidence="2" id="KW-0472">Membrane</keyword>
<evidence type="ECO:0000313" key="3">
    <source>
        <dbReference type="EMBL" id="KAH9315292.1"/>
    </source>
</evidence>
<dbReference type="AlphaFoldDB" id="A0AA38LC67"/>
<feature type="transmembrane region" description="Helical" evidence="2">
    <location>
        <begin position="513"/>
        <end position="536"/>
    </location>
</feature>
<feature type="non-terminal residue" evidence="3">
    <location>
        <position position="1"/>
    </location>
</feature>
<keyword evidence="4" id="KW-1185">Reference proteome</keyword>
<proteinExistence type="predicted"/>
<dbReference type="Proteomes" id="UP000824469">
    <property type="component" value="Unassembled WGS sequence"/>
</dbReference>
<gene>
    <name evidence="3" type="ORF">KI387_023919</name>
</gene>
<sequence>HLDSPAKFNPSTPSDVRKISTAFYGKKNFIYVHTVGKKFKYVHVVVKKFKYIHTHDKFNPCLKPYYRVAYSISDCPAMPIIRGHVPSPRLPITRNGKHDGKRRQSSEEDVGGTLSFISFNGVPTCADPVLLNGIGKGELRQWVDLSASPLDSTIWKPSGSKYSPLSYLSTVSFLGNLSNVWLHYHTTSFVQTSPYCSLQSFFVESNIPCSIPISSACRGLLFLRTQVLLHHTQSFLPLDLPLVFPLHMILSFSSLLDSSLPQSTFLSMLVSSITFLAWMQIPPTFLPVVTLDHSFALWRSSTLSSLQSEMEKQLLCCTPPTQHANWILHFLFFLCARGTSLSASSVCGWLPLLNQILTLLPLVFSLEFVGPNQREIRREKEIGMKNSVSTCVHLFTRGRKPFGVPDWRTKTLVHCGDSQGLHLFRKIEVHSRFSLRQSRYSISIILLQYLRNAAATLLQYLHSVAIQLYNFALAVPACSGQIQLCSKCLLMDINNKFGLYIALLHDKLYCHQFFVSIQLITINISVVLVAFVILVLKGEKMKRTKIKREKFRREEKWTALLRKQIHIFNYSC</sequence>
<accession>A0AA38LC67</accession>